<organism evidence="1 2">
    <name type="scientific">OM182 bacterium</name>
    <dbReference type="NCBI Taxonomy" id="2510334"/>
    <lineage>
        <taxon>Bacteria</taxon>
        <taxon>Pseudomonadati</taxon>
        <taxon>Pseudomonadota</taxon>
        <taxon>Gammaproteobacteria</taxon>
        <taxon>OMG group</taxon>
        <taxon>OM182 clade</taxon>
    </lineage>
</organism>
<dbReference type="AlphaFoldDB" id="A0A520RX31"/>
<reference evidence="1 2" key="1">
    <citation type="submission" date="2019-02" db="EMBL/GenBank/DDBJ databases">
        <title>Prokaryotic population dynamics and viral predation in marine succession experiment using metagenomics: the confinement effect.</title>
        <authorList>
            <person name="Haro-Moreno J.M."/>
            <person name="Rodriguez-Valera F."/>
            <person name="Lopez-Perez M."/>
        </authorList>
    </citation>
    <scope>NUCLEOTIDE SEQUENCE [LARGE SCALE GENOMIC DNA]</scope>
    <source>
        <strain evidence="1">MED-G158</strain>
    </source>
</reference>
<accession>A0A520RX31</accession>
<protein>
    <submittedName>
        <fullName evidence="1">Uncharacterized protein</fullName>
    </submittedName>
</protein>
<dbReference type="EMBL" id="SHAH01000083">
    <property type="protein sequence ID" value="RZO74786.1"/>
    <property type="molecule type" value="Genomic_DNA"/>
</dbReference>
<proteinExistence type="predicted"/>
<evidence type="ECO:0000313" key="2">
    <source>
        <dbReference type="Proteomes" id="UP000320404"/>
    </source>
</evidence>
<gene>
    <name evidence="1" type="ORF">EVA69_05335</name>
</gene>
<evidence type="ECO:0000313" key="1">
    <source>
        <dbReference type="EMBL" id="RZO74786.1"/>
    </source>
</evidence>
<dbReference type="Proteomes" id="UP000320404">
    <property type="component" value="Unassembled WGS sequence"/>
</dbReference>
<sequence>MYCKAKQTVALVLTACLAGCEPEESTEAPDALVQNVAQFPAVLDESSALAFHDNVLWSLNDSGNDPVLFGLSENGELLATVTILNSRNTDWESLAQDENYLYVADTGNNLNSRGELSIYRVPIPTLEQDSVNADVITLRYADYASGNRGSHNFDSEALAVRGSELWLFTKNRGDGNSNLYRLPKLPGTYSVAQAQTLPVNALVTAADINPETGELVLLSYGGAGFGRGTRLWWAPTTDAGVDWDNSNSLSIGPADQWEAVVWRNSHELFLSHENSRQGFAGLASLRKPDEG</sequence>
<name>A0A520RX31_9GAMM</name>
<comment type="caution">
    <text evidence="1">The sequence shown here is derived from an EMBL/GenBank/DDBJ whole genome shotgun (WGS) entry which is preliminary data.</text>
</comment>